<keyword evidence="2" id="KW-0325">Glycoprotein</keyword>
<evidence type="ECO:0000313" key="6">
    <source>
        <dbReference type="Proteomes" id="UP001597469"/>
    </source>
</evidence>
<dbReference type="EMBL" id="JBHULN010000019">
    <property type="protein sequence ID" value="MFD2573577.1"/>
    <property type="molecule type" value="Genomic_DNA"/>
</dbReference>
<dbReference type="InterPro" id="IPR050780">
    <property type="entry name" value="Mucin_vWF_Thrombospondin_sf"/>
</dbReference>
<evidence type="ECO:0000256" key="2">
    <source>
        <dbReference type="ARBA" id="ARBA00023180"/>
    </source>
</evidence>
<proteinExistence type="predicted"/>
<comment type="caution">
    <text evidence="5">The sequence shown here is derived from an EMBL/GenBank/DDBJ whole genome shotgun (WGS) entry which is preliminary data.</text>
</comment>
<keyword evidence="6" id="KW-1185">Reference proteome</keyword>
<evidence type="ECO:0000256" key="1">
    <source>
        <dbReference type="ARBA" id="ARBA00023157"/>
    </source>
</evidence>
<reference evidence="6" key="1">
    <citation type="journal article" date="2019" name="Int. J. Syst. Evol. Microbiol.">
        <title>The Global Catalogue of Microorganisms (GCM) 10K type strain sequencing project: providing services to taxonomists for standard genome sequencing and annotation.</title>
        <authorList>
            <consortium name="The Broad Institute Genomics Platform"/>
            <consortium name="The Broad Institute Genome Sequencing Center for Infectious Disease"/>
            <person name="Wu L."/>
            <person name="Ma J."/>
        </authorList>
    </citation>
    <scope>NUCLEOTIDE SEQUENCE [LARGE SCALE GENOMIC DNA]</scope>
    <source>
        <strain evidence="6">KCTC 42805</strain>
    </source>
</reference>
<organism evidence="5 6">
    <name type="scientific">Spirosoma soli</name>
    <dbReference type="NCBI Taxonomy" id="1770529"/>
    <lineage>
        <taxon>Bacteria</taxon>
        <taxon>Pseudomonadati</taxon>
        <taxon>Bacteroidota</taxon>
        <taxon>Cytophagia</taxon>
        <taxon>Cytophagales</taxon>
        <taxon>Cytophagaceae</taxon>
        <taxon>Spirosoma</taxon>
    </lineage>
</organism>
<evidence type="ECO:0000313" key="5">
    <source>
        <dbReference type="EMBL" id="MFD2573577.1"/>
    </source>
</evidence>
<gene>
    <name evidence="5" type="ORF">ACFSUS_23260</name>
</gene>
<keyword evidence="1" id="KW-1015">Disulfide bond</keyword>
<name>A0ABW5MDE5_9BACT</name>
<feature type="signal peptide" evidence="3">
    <location>
        <begin position="1"/>
        <end position="22"/>
    </location>
</feature>
<dbReference type="SMART" id="SM00216">
    <property type="entry name" value="VWD"/>
    <property type="match status" value="1"/>
</dbReference>
<dbReference type="Pfam" id="PF00094">
    <property type="entry name" value="VWD"/>
    <property type="match status" value="1"/>
</dbReference>
<evidence type="ECO:0000256" key="3">
    <source>
        <dbReference type="SAM" id="SignalP"/>
    </source>
</evidence>
<dbReference type="InterPro" id="IPR001846">
    <property type="entry name" value="VWF_type-D"/>
</dbReference>
<dbReference type="PROSITE" id="PS51233">
    <property type="entry name" value="VWFD"/>
    <property type="match status" value="1"/>
</dbReference>
<sequence length="854" mass="93613">MSSVLRFFALFLLCLLPFSCKKDSEPDVKPELPRLGDIKPAQIIPTKGAPTLRTTVYVIDEETAANIVSISPNRIVFKAGTQLRGGRQAARLAVTTIQPGNIMIGGVTAETPNGYMAKATRVNQTSNGVEVDTEPASWTDVFDDIEFSFDESLGESMTYSQTFNFASANGGAQGQVTGWAKGGINFVFSFGLNIKQASLKDALAKVTITRTASAGASASAEVSGSDEFPFLKKKFVITRVVFVGPLPIPIVITPTLTLKLRAAAGLKGKVEATLVNWQDSYEYGLAYNNIQGFTKIQKDDSPQNNPSFQAEMEGYIESGVVSELSIGFYNSEAFVFGGSLYLFGRLTAVCSTEKKGLSLTPSYGLTTELFAGMDIFGVKERKPISWILSKSLDERIIPGVKLCEPDSNEVDSTSTSTSTGDPHLTTFDRNRYSFMAAGEFTATQSTNDNFEVQVRQEPVNNSKTVSVNTGLAVRTGQNIVCFYPPNRLYVDRQPVPDGTSLLPLSSNGTISRQTPGNYFIRTATGDKIEIRAFATSFDYYITPSSSRRSKLRGLLGNYDRNPANDLTKANGQSIGNSFKAFYPEYADSWRITQTESMFLYDTGKNTDSYTVRDFPLFEVQITQQARADAERICRQSGVTDPIVLEYCITDVASTGNAEFAQRALRMQEVNRSVDKFSIDDFGLFRLALLISNGASTTTDGIDLLQLSGSNQASVFWKANSFDITNGYETAFTVLSTSLSPEVNVVFNRDVNNVFSQISSVKLYNKLIYYGNTTYSLPIELFDGKPHRVRLITKRTRSQNSNSSRVEMIVDDKSVLNFDYPDGSSEERVVAYPGLTGSGGTNKKVTITGWSFQPL</sequence>
<feature type="chain" id="PRO_5047541978" evidence="3">
    <location>
        <begin position="23"/>
        <end position="854"/>
    </location>
</feature>
<dbReference type="PANTHER" id="PTHR11339">
    <property type="entry name" value="EXTRACELLULAR MATRIX GLYCOPROTEIN RELATED"/>
    <property type="match status" value="1"/>
</dbReference>
<feature type="domain" description="VWFD" evidence="4">
    <location>
        <begin position="414"/>
        <end position="597"/>
    </location>
</feature>
<accession>A0ABW5MDE5</accession>
<evidence type="ECO:0000259" key="4">
    <source>
        <dbReference type="PROSITE" id="PS51233"/>
    </source>
</evidence>
<dbReference type="RefSeq" id="WP_381526389.1">
    <property type="nucleotide sequence ID" value="NZ_JBHULN010000019.1"/>
</dbReference>
<keyword evidence="3" id="KW-0732">Signal</keyword>
<protein>
    <submittedName>
        <fullName evidence="5">VWD domain-containing protein</fullName>
    </submittedName>
</protein>
<dbReference type="Proteomes" id="UP001597469">
    <property type="component" value="Unassembled WGS sequence"/>
</dbReference>